<dbReference type="Pfam" id="PF00822">
    <property type="entry name" value="PMP22_Claudin"/>
    <property type="match status" value="1"/>
</dbReference>
<organism evidence="8 9">
    <name type="scientific">Macaca fascicularis</name>
    <name type="common">Crab-eating macaque</name>
    <name type="synonym">Cynomolgus monkey</name>
    <dbReference type="NCBI Taxonomy" id="9541"/>
    <lineage>
        <taxon>Eukaryota</taxon>
        <taxon>Metazoa</taxon>
        <taxon>Chordata</taxon>
        <taxon>Craniata</taxon>
        <taxon>Vertebrata</taxon>
        <taxon>Euteleostomi</taxon>
        <taxon>Mammalia</taxon>
        <taxon>Eutheria</taxon>
        <taxon>Euarchontoglires</taxon>
        <taxon>Primates</taxon>
        <taxon>Haplorrhini</taxon>
        <taxon>Catarrhini</taxon>
        <taxon>Cercopithecidae</taxon>
        <taxon>Cercopithecinae</taxon>
        <taxon>Macaca</taxon>
    </lineage>
</organism>
<comment type="subcellular location">
    <subcellularLocation>
        <location evidence="1">Membrane</location>
        <topology evidence="1">Multi-pass membrane protein</topology>
    </subcellularLocation>
</comment>
<comment type="similarity">
    <text evidence="2">Belongs to the PMP-22/EMP/MP20 family.</text>
</comment>
<feature type="transmembrane region" description="Helical" evidence="7">
    <location>
        <begin position="101"/>
        <end position="122"/>
    </location>
</feature>
<keyword evidence="4 7" id="KW-1133">Transmembrane helix</keyword>
<dbReference type="Bgee" id="ENSMFAG00000032947">
    <property type="expression patterns" value="Expressed in bone marrow and 12 other cell types or tissues"/>
</dbReference>
<feature type="compositionally biased region" description="Basic and acidic residues" evidence="6">
    <location>
        <begin position="1"/>
        <end position="11"/>
    </location>
</feature>
<evidence type="ECO:0000256" key="5">
    <source>
        <dbReference type="ARBA" id="ARBA00023136"/>
    </source>
</evidence>
<feature type="transmembrane region" description="Helical" evidence="7">
    <location>
        <begin position="39"/>
        <end position="60"/>
    </location>
</feature>
<evidence type="ECO:0000256" key="7">
    <source>
        <dbReference type="SAM" id="Phobius"/>
    </source>
</evidence>
<reference evidence="8" key="2">
    <citation type="submission" date="2025-08" db="UniProtKB">
        <authorList>
            <consortium name="Ensembl"/>
        </authorList>
    </citation>
    <scope>IDENTIFICATION</scope>
</reference>
<proteinExistence type="inferred from homology"/>
<keyword evidence="9" id="KW-1185">Reference proteome</keyword>
<evidence type="ECO:0000313" key="8">
    <source>
        <dbReference type="Ensembl" id="ENSMFAP00000055079.1"/>
    </source>
</evidence>
<evidence type="ECO:0000256" key="3">
    <source>
        <dbReference type="ARBA" id="ARBA00022692"/>
    </source>
</evidence>
<dbReference type="PANTHER" id="PTHR10671:SF8">
    <property type="entry name" value="EPITHELIAL MEMBRANE PROTEIN 3"/>
    <property type="match status" value="1"/>
</dbReference>
<dbReference type="GO" id="GO:0005886">
    <property type="term" value="C:plasma membrane"/>
    <property type="evidence" value="ECO:0007669"/>
    <property type="project" value="Ensembl"/>
</dbReference>
<dbReference type="InterPro" id="IPR004032">
    <property type="entry name" value="PMP22_EMP_MP20"/>
</dbReference>
<name>A0A7N9CWD2_MACFA</name>
<protein>
    <submittedName>
        <fullName evidence="8">Epithelial membrane protein 3 (MAM blood group)</fullName>
    </submittedName>
</protein>
<feature type="region of interest" description="Disordered" evidence="6">
    <location>
        <begin position="1"/>
        <end position="24"/>
    </location>
</feature>
<sequence length="238" mass="26317">MNYPFRPERPRFPPRSGRSLTSVPKASWPKKASTAAMSLLLLVVSALHILILILLFVATLDKSWWTLPGKESLNLWYDCTWNNDTKTWACSNVSENGWLKAVQVLMVLSLILCCLSFILFMFQLYTMRRGGLFYATGLCQLCTSKHCPSPPLIPQELSRREVGCVKMLGALRMGLSQKKTIFNTPRAREVPPWATSLPPGIAGTCSFQWLMIVVACAYESSGNLELQGAGAGEGGIGK</sequence>
<dbReference type="GO" id="GO:0032060">
    <property type="term" value="P:bleb assembly"/>
    <property type="evidence" value="ECO:0007669"/>
    <property type="project" value="Ensembl"/>
</dbReference>
<dbReference type="PROSITE" id="PS01222">
    <property type="entry name" value="PMP22_2"/>
    <property type="match status" value="1"/>
</dbReference>
<keyword evidence="3 7" id="KW-0812">Transmembrane</keyword>
<reference evidence="8 9" key="1">
    <citation type="submission" date="2013-03" db="EMBL/GenBank/DDBJ databases">
        <authorList>
            <person name="Warren W."/>
            <person name="Wilson R.K."/>
        </authorList>
    </citation>
    <scope>NUCLEOTIDE SEQUENCE</scope>
</reference>
<reference evidence="8" key="3">
    <citation type="submission" date="2025-09" db="UniProtKB">
        <authorList>
            <consortium name="Ensembl"/>
        </authorList>
    </citation>
    <scope>IDENTIFICATION</scope>
</reference>
<dbReference type="GO" id="GO:0006915">
    <property type="term" value="P:apoptotic process"/>
    <property type="evidence" value="ECO:0007669"/>
    <property type="project" value="Ensembl"/>
</dbReference>
<dbReference type="InterPro" id="IPR050579">
    <property type="entry name" value="PMP-22/EMP/MP20-like"/>
</dbReference>
<dbReference type="Ensembl" id="ENSMFAT00000092590.1">
    <property type="protein sequence ID" value="ENSMFAP00000055079.1"/>
    <property type="gene ID" value="ENSMFAG00000032947.2"/>
</dbReference>
<dbReference type="AlphaFoldDB" id="A0A7N9CWD2"/>
<dbReference type="InterPro" id="IPR003934">
    <property type="entry name" value="EMP_3"/>
</dbReference>
<accession>A0A7N9CWD2</accession>
<evidence type="ECO:0000313" key="9">
    <source>
        <dbReference type="Proteomes" id="UP000233100"/>
    </source>
</evidence>
<dbReference type="PRINTS" id="PR01456">
    <property type="entry name" value="EPMEMPROT3"/>
</dbReference>
<evidence type="ECO:0000256" key="6">
    <source>
        <dbReference type="SAM" id="MobiDB-lite"/>
    </source>
</evidence>
<dbReference type="PANTHER" id="PTHR10671">
    <property type="entry name" value="EPITHELIAL MEMBRANE PROTEIN-RELATED"/>
    <property type="match status" value="1"/>
</dbReference>
<dbReference type="Gene3D" id="1.20.140.150">
    <property type="match status" value="1"/>
</dbReference>
<dbReference type="PROSITE" id="PS01221">
    <property type="entry name" value="PMP22_1"/>
    <property type="match status" value="1"/>
</dbReference>
<dbReference type="Proteomes" id="UP000233100">
    <property type="component" value="Chromosome 19"/>
</dbReference>
<evidence type="ECO:0000256" key="1">
    <source>
        <dbReference type="ARBA" id="ARBA00004141"/>
    </source>
</evidence>
<evidence type="ECO:0000256" key="2">
    <source>
        <dbReference type="ARBA" id="ARBA00006864"/>
    </source>
</evidence>
<keyword evidence="5 7" id="KW-0472">Membrane</keyword>
<dbReference type="GeneTree" id="ENSGT00950000182696"/>
<evidence type="ECO:0000256" key="4">
    <source>
        <dbReference type="ARBA" id="ARBA00022989"/>
    </source>
</evidence>
<gene>
    <name evidence="8" type="primary">EMP3</name>
</gene>
<dbReference type="InterPro" id="IPR004031">
    <property type="entry name" value="PMP22/EMP/MP20/Claudin"/>
</dbReference>